<proteinExistence type="predicted"/>
<accession>A0A328D0K0</accession>
<gene>
    <name evidence="2" type="ORF">DM860_002810</name>
</gene>
<organism evidence="2 3">
    <name type="scientific">Cuscuta australis</name>
    <dbReference type="NCBI Taxonomy" id="267555"/>
    <lineage>
        <taxon>Eukaryota</taxon>
        <taxon>Viridiplantae</taxon>
        <taxon>Streptophyta</taxon>
        <taxon>Embryophyta</taxon>
        <taxon>Tracheophyta</taxon>
        <taxon>Spermatophyta</taxon>
        <taxon>Magnoliopsida</taxon>
        <taxon>eudicotyledons</taxon>
        <taxon>Gunneridae</taxon>
        <taxon>Pentapetalae</taxon>
        <taxon>asterids</taxon>
        <taxon>lamiids</taxon>
        <taxon>Solanales</taxon>
        <taxon>Convolvulaceae</taxon>
        <taxon>Cuscuteae</taxon>
        <taxon>Cuscuta</taxon>
        <taxon>Cuscuta subgen. Grammica</taxon>
        <taxon>Cuscuta sect. Cleistogrammica</taxon>
    </lineage>
</organism>
<protein>
    <submittedName>
        <fullName evidence="2">Uncharacterized protein</fullName>
    </submittedName>
</protein>
<evidence type="ECO:0000313" key="2">
    <source>
        <dbReference type="EMBL" id="RAL39277.1"/>
    </source>
</evidence>
<keyword evidence="3" id="KW-1185">Reference proteome</keyword>
<evidence type="ECO:0000313" key="3">
    <source>
        <dbReference type="Proteomes" id="UP000249390"/>
    </source>
</evidence>
<dbReference type="Proteomes" id="UP000249390">
    <property type="component" value="Unassembled WGS sequence"/>
</dbReference>
<sequence>MQSSMASALRWDSTMAAADDDELSAYDLDLPSWLLLPPEDDDAFRLHLFCSELETRRATFAPTCFRNLTAETENSAASVITALFFLFLFLWIVCCFLLEKVPVQLSS</sequence>
<comment type="caution">
    <text evidence="2">The sequence shown here is derived from an EMBL/GenBank/DDBJ whole genome shotgun (WGS) entry which is preliminary data.</text>
</comment>
<keyword evidence="1" id="KW-1133">Transmembrane helix</keyword>
<dbReference type="EMBL" id="NQVE01000200">
    <property type="protein sequence ID" value="RAL39277.1"/>
    <property type="molecule type" value="Genomic_DNA"/>
</dbReference>
<dbReference type="AlphaFoldDB" id="A0A328D0K0"/>
<feature type="transmembrane region" description="Helical" evidence="1">
    <location>
        <begin position="76"/>
        <end position="98"/>
    </location>
</feature>
<reference evidence="2 3" key="1">
    <citation type="submission" date="2018-06" db="EMBL/GenBank/DDBJ databases">
        <title>The Genome of Cuscuta australis (Dodder) Provides Insight into the Evolution of Plant Parasitism.</title>
        <authorList>
            <person name="Liu H."/>
        </authorList>
    </citation>
    <scope>NUCLEOTIDE SEQUENCE [LARGE SCALE GENOMIC DNA]</scope>
    <source>
        <strain evidence="3">cv. Yunnan</strain>
        <tissue evidence="2">Vines</tissue>
    </source>
</reference>
<keyword evidence="1" id="KW-0472">Membrane</keyword>
<name>A0A328D0K0_9ASTE</name>
<keyword evidence="1" id="KW-0812">Transmembrane</keyword>
<evidence type="ECO:0000256" key="1">
    <source>
        <dbReference type="SAM" id="Phobius"/>
    </source>
</evidence>